<dbReference type="RefSeq" id="WP_041017890.1">
    <property type="nucleotide sequence ID" value="NZ_CCEJ010000007.1"/>
</dbReference>
<reference evidence="5" key="2">
    <citation type="submission" date="2014-09" db="EMBL/GenBank/DDBJ databases">
        <title>Criblamydia sequanensis harbors a mega-plasmid encoding arsenite resistance.</title>
        <authorList>
            <person name="Bertelli C."/>
            <person name="Goesmann A."/>
            <person name="Greub G."/>
        </authorList>
    </citation>
    <scope>NUCLEOTIDE SEQUENCE [LARGE SCALE GENOMIC DNA]</scope>
    <source>
        <strain evidence="5">CRIB-18</strain>
    </source>
</reference>
<accession>A0A090D2H4</accession>
<reference evidence="5" key="1">
    <citation type="submission" date="2013-12" db="EMBL/GenBank/DDBJ databases">
        <authorList>
            <person name="Linke B."/>
        </authorList>
    </citation>
    <scope>NUCLEOTIDE SEQUENCE [LARGE SCALE GENOMIC DNA]</scope>
    <source>
        <strain evidence="5">CRIB-18</strain>
    </source>
</reference>
<dbReference type="PANTHER" id="PTHR43491">
    <property type="entry name" value="UDP-N-ACETYL-D-MANNOSAMINE DEHYDROGENASE"/>
    <property type="match status" value="1"/>
</dbReference>
<dbReference type="InterPro" id="IPR001732">
    <property type="entry name" value="UDP-Glc/GDP-Man_DH_N"/>
</dbReference>
<dbReference type="OrthoDB" id="9803238at2"/>
<dbReference type="STRING" id="1437425.CSEC_1539"/>
<comment type="similarity">
    <text evidence="3">Belongs to the UDP-glucose/GDP-mannose dehydrogenase family.</text>
</comment>
<dbReference type="NCBIfam" id="TIGR03026">
    <property type="entry name" value="NDP-sugDHase"/>
    <property type="match status" value="1"/>
</dbReference>
<keyword evidence="6" id="KW-1185">Reference proteome</keyword>
<dbReference type="SUPFAM" id="SSF52413">
    <property type="entry name" value="UDP-glucose/GDP-mannose dehydrogenase C-terminal domain"/>
    <property type="match status" value="1"/>
</dbReference>
<protein>
    <submittedName>
        <fullName evidence="5">UDP-N-acetyl-D-mannosamine dehydrogenase</fullName>
    </submittedName>
</protein>
<dbReference type="GO" id="GO:0016628">
    <property type="term" value="F:oxidoreductase activity, acting on the CH-CH group of donors, NAD or NADP as acceptor"/>
    <property type="evidence" value="ECO:0007669"/>
    <property type="project" value="InterPro"/>
</dbReference>
<dbReference type="SUPFAM" id="SSF51735">
    <property type="entry name" value="NAD(P)-binding Rossmann-fold domains"/>
    <property type="match status" value="1"/>
</dbReference>
<name>A0A090D2H4_9BACT</name>
<dbReference type="eggNOG" id="COG0677">
    <property type="taxonomic scope" value="Bacteria"/>
</dbReference>
<evidence type="ECO:0000256" key="2">
    <source>
        <dbReference type="ARBA" id="ARBA00023027"/>
    </source>
</evidence>
<gene>
    <name evidence="5" type="primary">wecC</name>
    <name evidence="5" type="ORF">CSEC_1539</name>
</gene>
<evidence type="ECO:0000313" key="6">
    <source>
        <dbReference type="Proteomes" id="UP000031552"/>
    </source>
</evidence>
<keyword evidence="2" id="KW-0520">NAD</keyword>
<dbReference type="InterPro" id="IPR017476">
    <property type="entry name" value="UDP-Glc/GDP-Man"/>
</dbReference>
<sequence>MPLTIDRIHSNECIIGIIGMGYVGFPLALTFVEAGFPVIGFDIDQKKVEAISKGESYFKHIPESRSREVFSKKLLSATSSYEEISKCDAVIICVPTPLDHHLEPDLQYIIQTAEAIAPYLAPNTLVSLESTTWPGTTEEVLLPLLEAKSQRRIGKDLYLCFSPEREDPGNKKYGTKTIPKLVGGVDEESLSLAVALYSKAVLHVVPVSTTRVAELAKLFENIFRSVNIALVNELKLICDPMNIDVFEVIRAAGTKPFGFMPFWPGPGLGGHCIPIDPFYLTWKAKEYGISTRFIELAGEINRSMPKYVVSKVQDCLNYYSKSLKGSRILILGLSYKSDIDDMRESPSLELIHLLEKKGAICDYHDPLVPEIGLSREYNDLAGRISQPLSSNYDCFLLATAHSSFSKDEIMSYAVPIVDTRNFLPKQRLVFTA</sequence>
<organism evidence="5 6">
    <name type="scientific">Candidatus Criblamydia sequanensis CRIB-18</name>
    <dbReference type="NCBI Taxonomy" id="1437425"/>
    <lineage>
        <taxon>Bacteria</taxon>
        <taxon>Pseudomonadati</taxon>
        <taxon>Chlamydiota</taxon>
        <taxon>Chlamydiia</taxon>
        <taxon>Parachlamydiales</taxon>
        <taxon>Candidatus Criblamydiaceae</taxon>
        <taxon>Candidatus Criblamydia</taxon>
    </lineage>
</organism>
<dbReference type="SMART" id="SM00984">
    <property type="entry name" value="UDPG_MGDP_dh_C"/>
    <property type="match status" value="1"/>
</dbReference>
<dbReference type="GO" id="GO:0016616">
    <property type="term" value="F:oxidoreductase activity, acting on the CH-OH group of donors, NAD or NADP as acceptor"/>
    <property type="evidence" value="ECO:0007669"/>
    <property type="project" value="InterPro"/>
</dbReference>
<dbReference type="Gene3D" id="3.40.50.720">
    <property type="entry name" value="NAD(P)-binding Rossmann-like Domain"/>
    <property type="match status" value="2"/>
</dbReference>
<dbReference type="AlphaFoldDB" id="A0A090D2H4"/>
<evidence type="ECO:0000256" key="1">
    <source>
        <dbReference type="ARBA" id="ARBA00023002"/>
    </source>
</evidence>
<dbReference type="Pfam" id="PF00984">
    <property type="entry name" value="UDPG_MGDP_dh"/>
    <property type="match status" value="1"/>
</dbReference>
<evidence type="ECO:0000313" key="5">
    <source>
        <dbReference type="EMBL" id="CDR34353.1"/>
    </source>
</evidence>
<feature type="domain" description="UDP-glucose/GDP-mannose dehydrogenase C-terminal" evidence="4">
    <location>
        <begin position="329"/>
        <end position="425"/>
    </location>
</feature>
<dbReference type="GO" id="GO:0051287">
    <property type="term" value="F:NAD binding"/>
    <property type="evidence" value="ECO:0007669"/>
    <property type="project" value="InterPro"/>
</dbReference>
<keyword evidence="1" id="KW-0560">Oxidoreductase</keyword>
<dbReference type="InterPro" id="IPR036220">
    <property type="entry name" value="UDP-Glc/GDP-Man_DH_C_sf"/>
</dbReference>
<proteinExistence type="inferred from homology"/>
<dbReference type="Pfam" id="PF03720">
    <property type="entry name" value="UDPG_MGDP_dh_C"/>
    <property type="match status" value="1"/>
</dbReference>
<dbReference type="InterPro" id="IPR028359">
    <property type="entry name" value="UDP_ManNAc/GlcNAc_DH"/>
</dbReference>
<evidence type="ECO:0000259" key="4">
    <source>
        <dbReference type="SMART" id="SM00984"/>
    </source>
</evidence>
<evidence type="ECO:0000256" key="3">
    <source>
        <dbReference type="PIRNR" id="PIRNR000124"/>
    </source>
</evidence>
<dbReference type="PIRSF" id="PIRSF000124">
    <property type="entry name" value="UDPglc_GDPman_dh"/>
    <property type="match status" value="1"/>
</dbReference>
<comment type="caution">
    <text evidence="5">The sequence shown here is derived from an EMBL/GenBank/DDBJ whole genome shotgun (WGS) entry which is preliminary data.</text>
</comment>
<dbReference type="InterPro" id="IPR014026">
    <property type="entry name" value="UDP-Glc/GDP-Man_DH_dimer"/>
</dbReference>
<dbReference type="PANTHER" id="PTHR43491:SF1">
    <property type="entry name" value="UDP-N-ACETYL-D-MANNOSAMINE DEHYDROGENASE"/>
    <property type="match status" value="1"/>
</dbReference>
<dbReference type="InterPro" id="IPR008927">
    <property type="entry name" value="6-PGluconate_DH-like_C_sf"/>
</dbReference>
<dbReference type="PIRSF" id="PIRSF500136">
    <property type="entry name" value="UDP_ManNAc_DH"/>
    <property type="match status" value="1"/>
</dbReference>
<dbReference type="Proteomes" id="UP000031552">
    <property type="component" value="Unassembled WGS sequence"/>
</dbReference>
<dbReference type="InterPro" id="IPR036291">
    <property type="entry name" value="NAD(P)-bd_dom_sf"/>
</dbReference>
<dbReference type="Pfam" id="PF03721">
    <property type="entry name" value="UDPG_MGDP_dh_N"/>
    <property type="match status" value="1"/>
</dbReference>
<dbReference type="InterPro" id="IPR014027">
    <property type="entry name" value="UDP-Glc/GDP-Man_DH_C"/>
</dbReference>
<dbReference type="EMBL" id="CCEJ010000007">
    <property type="protein sequence ID" value="CDR34353.1"/>
    <property type="molecule type" value="Genomic_DNA"/>
</dbReference>
<dbReference type="SUPFAM" id="SSF48179">
    <property type="entry name" value="6-phosphogluconate dehydrogenase C-terminal domain-like"/>
    <property type="match status" value="1"/>
</dbReference>
<dbReference type="GO" id="GO:0000271">
    <property type="term" value="P:polysaccharide biosynthetic process"/>
    <property type="evidence" value="ECO:0007669"/>
    <property type="project" value="InterPro"/>
</dbReference>